<comment type="caution">
    <text evidence="23">The sequence shown here is derived from an EMBL/GenBank/DDBJ whole genome shotgun (WGS) entry which is preliminary data.</text>
</comment>
<dbReference type="Gene3D" id="2.90.10.30">
    <property type="match status" value="1"/>
</dbReference>
<dbReference type="InterPro" id="IPR051343">
    <property type="entry name" value="G-type_lectin_kinases/EP1-like"/>
</dbReference>
<keyword evidence="4" id="KW-0245">EGF-like domain</keyword>
<comment type="subcellular location">
    <subcellularLocation>
        <location evidence="1">Membrane</location>
        <topology evidence="1">Single-pass type I membrane protein</topology>
    </subcellularLocation>
</comment>
<feature type="domain" description="Bulb-type lectin" evidence="22">
    <location>
        <begin position="26"/>
        <end position="156"/>
    </location>
</feature>
<evidence type="ECO:0000313" key="23">
    <source>
        <dbReference type="EMBL" id="KAJ8769646.1"/>
    </source>
</evidence>
<dbReference type="PROSITE" id="PS50927">
    <property type="entry name" value="BULB_LECTIN"/>
    <property type="match status" value="1"/>
</dbReference>
<dbReference type="PANTHER" id="PTHR47976">
    <property type="entry name" value="G-TYPE LECTIN S-RECEPTOR-LIKE SERINE/THREONINE-PROTEIN KINASE SD2-5"/>
    <property type="match status" value="1"/>
</dbReference>
<dbReference type="PIRSF" id="PIRSF000641">
    <property type="entry name" value="SRK"/>
    <property type="match status" value="1"/>
</dbReference>
<dbReference type="EMBL" id="JAIWQS010000003">
    <property type="protein sequence ID" value="KAJ8769646.1"/>
    <property type="molecule type" value="Genomic_DNA"/>
</dbReference>
<evidence type="ECO:0000256" key="19">
    <source>
        <dbReference type="SAM" id="Phobius"/>
    </source>
</evidence>
<keyword evidence="7 20" id="KW-0732">Signal</keyword>
<feature type="signal peptide" evidence="20">
    <location>
        <begin position="1"/>
        <end position="21"/>
    </location>
</feature>
<evidence type="ECO:0000256" key="2">
    <source>
        <dbReference type="ARBA" id="ARBA00012513"/>
    </source>
</evidence>
<keyword evidence="9" id="KW-0418">Kinase</keyword>
<evidence type="ECO:0000256" key="1">
    <source>
        <dbReference type="ARBA" id="ARBA00004479"/>
    </source>
</evidence>
<dbReference type="EC" id="2.7.11.1" evidence="2"/>
<dbReference type="SUPFAM" id="SSF56112">
    <property type="entry name" value="Protein kinase-like (PK-like)"/>
    <property type="match status" value="1"/>
</dbReference>
<protein>
    <recommendedName>
        <fullName evidence="2">non-specific serine/threonine protein kinase</fullName>
        <ecNumber evidence="2">2.7.11.1</ecNumber>
    </recommendedName>
</protein>
<reference evidence="23 24" key="1">
    <citation type="submission" date="2021-09" db="EMBL/GenBank/DDBJ databases">
        <title>Genomic insights and catalytic innovation underlie evolution of tropane alkaloids biosynthesis.</title>
        <authorList>
            <person name="Wang Y.-J."/>
            <person name="Tian T."/>
            <person name="Huang J.-P."/>
            <person name="Huang S.-X."/>
        </authorList>
    </citation>
    <scope>NUCLEOTIDE SEQUENCE [LARGE SCALE GENOMIC DNA]</scope>
    <source>
        <strain evidence="23">KIB-2018</strain>
        <tissue evidence="23">Leaf</tissue>
    </source>
</reference>
<sequence>MTLVSALCLLFQCLLFVHVRSQLNQSNVIDLGSSLNPKTPPTSWPSPSGQFAFGFYRQGNGFAVGIWMISEPGTTVVVWTANRDDPPVSENAKLELTRDDSASMLDSGNFVLYCNGEIIWQTFDFPTDTLLEGQNLKAGNELVSSISSSDHSSGRFQLSMQTDGNLVAYPIMSHEQVDAYWSTGTFAASDRQLNLASLDRRCVLYLQGGSDRPRYLVNCSNPTEKDTIIYRATLDADGIFRLYSHQFENNSVSSVSMEWTTLLDQCDVKGACGFNSYCYSNGGQSDCYCYPGYFPVEQSGNWSCSGNHSEDICMKDCKLSYNMTSMENMWLADFPYSYSPLGSQECSISCEQDCDCWAAVHENYRCGKFRLPLRYGRHSLNSSATTFLKVILPSPSKSLPSPIVTKEDSSLVKILAITLGTIAFLCFALLVYSFLMYYKGVHSYRKLSGTGNSEKAEDFAQRAFSYSELQKATNDFKEELGMGSYGAVYKGTLPGSNKTIAVKRLEKVVEEAEREFRAEMTAIGRTHHRNLVRLLGFCVEGSKKLLVYEYMSNGSLAEVLGEAEKRPAWKERVRIAMEVARGILYLHEECEIRIIHCNLKPQNILMDETGTPKISDFGLAKLLRPNEPSNPERFTGTRSYLAPEWQMNAIVSVKADIYSFGVILLEIVCCTTMNISTTAVKTLSCWIHESFMTRQLNKLVEADDEMDHKTLERMVKVGLWCIQEDPVLRPTMKSVILMLEGIMDVSVPPFPSLSL</sequence>
<comment type="catalytic activity">
    <reaction evidence="16">
        <text>L-threonyl-[protein] + ATP = O-phospho-L-threonyl-[protein] + ADP + H(+)</text>
        <dbReference type="Rhea" id="RHEA:46608"/>
        <dbReference type="Rhea" id="RHEA-COMP:11060"/>
        <dbReference type="Rhea" id="RHEA-COMP:11605"/>
        <dbReference type="ChEBI" id="CHEBI:15378"/>
        <dbReference type="ChEBI" id="CHEBI:30013"/>
        <dbReference type="ChEBI" id="CHEBI:30616"/>
        <dbReference type="ChEBI" id="CHEBI:61977"/>
        <dbReference type="ChEBI" id="CHEBI:456216"/>
        <dbReference type="EC" id="2.7.11.1"/>
    </reaction>
</comment>
<keyword evidence="15" id="KW-0325">Glycoprotein</keyword>
<dbReference type="FunFam" id="3.30.200.20:FF:000059">
    <property type="entry name" value="S-receptor-like serine/threonine-protein kinase"/>
    <property type="match status" value="1"/>
</dbReference>
<evidence type="ECO:0000256" key="12">
    <source>
        <dbReference type="ARBA" id="ARBA00023136"/>
    </source>
</evidence>
<evidence type="ECO:0000256" key="3">
    <source>
        <dbReference type="ARBA" id="ARBA00022527"/>
    </source>
</evidence>
<dbReference type="PANTHER" id="PTHR47976:SF49">
    <property type="entry name" value="RECEPTOR-LIKE SERINE_THREONINE-PROTEIN KINASE"/>
    <property type="match status" value="1"/>
</dbReference>
<dbReference type="SUPFAM" id="SSF51110">
    <property type="entry name" value="alpha-D-mannose-specific plant lectins"/>
    <property type="match status" value="2"/>
</dbReference>
<evidence type="ECO:0000256" key="16">
    <source>
        <dbReference type="ARBA" id="ARBA00047899"/>
    </source>
</evidence>
<evidence type="ECO:0000259" key="21">
    <source>
        <dbReference type="PROSITE" id="PS50011"/>
    </source>
</evidence>
<evidence type="ECO:0000256" key="10">
    <source>
        <dbReference type="ARBA" id="ARBA00022840"/>
    </source>
</evidence>
<accession>A0AAV8TRQ0</accession>
<dbReference type="FunFam" id="2.90.10.10:FF:000026">
    <property type="entry name" value="Serine/threonine-protein kinase"/>
    <property type="match status" value="1"/>
</dbReference>
<evidence type="ECO:0000256" key="13">
    <source>
        <dbReference type="ARBA" id="ARBA00023157"/>
    </source>
</evidence>
<evidence type="ECO:0000256" key="9">
    <source>
        <dbReference type="ARBA" id="ARBA00022777"/>
    </source>
</evidence>
<dbReference type="Gene3D" id="3.30.200.20">
    <property type="entry name" value="Phosphorylase Kinase, domain 1"/>
    <property type="match status" value="1"/>
</dbReference>
<evidence type="ECO:0000256" key="18">
    <source>
        <dbReference type="PROSITE-ProRule" id="PRU10141"/>
    </source>
</evidence>
<evidence type="ECO:0000313" key="24">
    <source>
        <dbReference type="Proteomes" id="UP001159364"/>
    </source>
</evidence>
<dbReference type="SMART" id="SM00108">
    <property type="entry name" value="B_lectin"/>
    <property type="match status" value="1"/>
</dbReference>
<feature type="transmembrane region" description="Helical" evidence="19">
    <location>
        <begin position="414"/>
        <end position="438"/>
    </location>
</feature>
<evidence type="ECO:0000256" key="20">
    <source>
        <dbReference type="SAM" id="SignalP"/>
    </source>
</evidence>
<dbReference type="Pfam" id="PF00069">
    <property type="entry name" value="Pkinase"/>
    <property type="match status" value="1"/>
</dbReference>
<keyword evidence="10 18" id="KW-0067">ATP-binding</keyword>
<keyword evidence="12 19" id="KW-0472">Membrane</keyword>
<dbReference type="AlphaFoldDB" id="A0AAV8TRQ0"/>
<evidence type="ECO:0000256" key="8">
    <source>
        <dbReference type="ARBA" id="ARBA00022741"/>
    </source>
</evidence>
<keyword evidence="3" id="KW-0723">Serine/threonine-protein kinase</keyword>
<name>A0AAV8TRQ0_9ROSI</name>
<evidence type="ECO:0000256" key="7">
    <source>
        <dbReference type="ARBA" id="ARBA00022729"/>
    </source>
</evidence>
<gene>
    <name evidence="23" type="ORF">K2173_005249</name>
</gene>
<evidence type="ECO:0000256" key="17">
    <source>
        <dbReference type="ARBA" id="ARBA00048679"/>
    </source>
</evidence>
<dbReference type="FunFam" id="2.90.10.30:FF:000001">
    <property type="entry name" value="Serine/threonine-protein kinase"/>
    <property type="match status" value="1"/>
</dbReference>
<keyword evidence="11 19" id="KW-1133">Transmembrane helix</keyword>
<dbReference type="GO" id="GO:0005524">
    <property type="term" value="F:ATP binding"/>
    <property type="evidence" value="ECO:0007669"/>
    <property type="project" value="UniProtKB-UniRule"/>
</dbReference>
<dbReference type="GO" id="GO:0016020">
    <property type="term" value="C:membrane"/>
    <property type="evidence" value="ECO:0007669"/>
    <property type="project" value="UniProtKB-SubCell"/>
</dbReference>
<dbReference type="InterPro" id="IPR017441">
    <property type="entry name" value="Protein_kinase_ATP_BS"/>
</dbReference>
<dbReference type="PROSITE" id="PS50011">
    <property type="entry name" value="PROTEIN_KINASE_DOM"/>
    <property type="match status" value="1"/>
</dbReference>
<keyword evidence="8 18" id="KW-0547">Nucleotide-binding</keyword>
<dbReference type="Gene3D" id="2.90.10.10">
    <property type="entry name" value="Bulb-type lectin domain"/>
    <property type="match status" value="1"/>
</dbReference>
<keyword evidence="24" id="KW-1185">Reference proteome</keyword>
<feature type="domain" description="Protein kinase" evidence="21">
    <location>
        <begin position="474"/>
        <end position="743"/>
    </location>
</feature>
<keyword evidence="5" id="KW-0808">Transferase</keyword>
<dbReference type="InterPro" id="IPR036426">
    <property type="entry name" value="Bulb-type_lectin_dom_sf"/>
</dbReference>
<evidence type="ECO:0000259" key="22">
    <source>
        <dbReference type="PROSITE" id="PS50927"/>
    </source>
</evidence>
<keyword evidence="14" id="KW-0675">Receptor</keyword>
<dbReference type="FunFam" id="1.10.510.10:FF:000537">
    <property type="entry name" value="Putative receptor-like protein kinase"/>
    <property type="match status" value="1"/>
</dbReference>
<dbReference type="InterPro" id="IPR024171">
    <property type="entry name" value="SRK-like_kinase"/>
</dbReference>
<comment type="catalytic activity">
    <reaction evidence="17">
        <text>L-seryl-[protein] + ATP = O-phospho-L-seryl-[protein] + ADP + H(+)</text>
        <dbReference type="Rhea" id="RHEA:17989"/>
        <dbReference type="Rhea" id="RHEA-COMP:9863"/>
        <dbReference type="Rhea" id="RHEA-COMP:11604"/>
        <dbReference type="ChEBI" id="CHEBI:15378"/>
        <dbReference type="ChEBI" id="CHEBI:29999"/>
        <dbReference type="ChEBI" id="CHEBI:30616"/>
        <dbReference type="ChEBI" id="CHEBI:83421"/>
        <dbReference type="ChEBI" id="CHEBI:456216"/>
        <dbReference type="EC" id="2.7.11.1"/>
    </reaction>
</comment>
<dbReference type="Gene3D" id="1.10.510.10">
    <property type="entry name" value="Transferase(Phosphotransferase) domain 1"/>
    <property type="match status" value="1"/>
</dbReference>
<dbReference type="GO" id="GO:0004674">
    <property type="term" value="F:protein serine/threonine kinase activity"/>
    <property type="evidence" value="ECO:0007669"/>
    <property type="project" value="UniProtKB-KW"/>
</dbReference>
<evidence type="ECO:0000256" key="6">
    <source>
        <dbReference type="ARBA" id="ARBA00022692"/>
    </source>
</evidence>
<evidence type="ECO:0000256" key="15">
    <source>
        <dbReference type="ARBA" id="ARBA00023180"/>
    </source>
</evidence>
<organism evidence="23 24">
    <name type="scientific">Erythroxylum novogranatense</name>
    <dbReference type="NCBI Taxonomy" id="1862640"/>
    <lineage>
        <taxon>Eukaryota</taxon>
        <taxon>Viridiplantae</taxon>
        <taxon>Streptophyta</taxon>
        <taxon>Embryophyta</taxon>
        <taxon>Tracheophyta</taxon>
        <taxon>Spermatophyta</taxon>
        <taxon>Magnoliopsida</taxon>
        <taxon>eudicotyledons</taxon>
        <taxon>Gunneridae</taxon>
        <taxon>Pentapetalae</taxon>
        <taxon>rosids</taxon>
        <taxon>fabids</taxon>
        <taxon>Malpighiales</taxon>
        <taxon>Erythroxylaceae</taxon>
        <taxon>Erythroxylum</taxon>
    </lineage>
</organism>
<evidence type="ECO:0000256" key="11">
    <source>
        <dbReference type="ARBA" id="ARBA00022989"/>
    </source>
</evidence>
<dbReference type="InterPro" id="IPR001480">
    <property type="entry name" value="Bulb-type_lectin_dom"/>
</dbReference>
<dbReference type="Proteomes" id="UP001159364">
    <property type="component" value="Linkage Group LG03"/>
</dbReference>
<keyword evidence="6 19" id="KW-0812">Transmembrane</keyword>
<dbReference type="InterPro" id="IPR011009">
    <property type="entry name" value="Kinase-like_dom_sf"/>
</dbReference>
<evidence type="ECO:0000256" key="14">
    <source>
        <dbReference type="ARBA" id="ARBA00023170"/>
    </source>
</evidence>
<evidence type="ECO:0000256" key="4">
    <source>
        <dbReference type="ARBA" id="ARBA00022536"/>
    </source>
</evidence>
<proteinExistence type="predicted"/>
<dbReference type="InterPro" id="IPR000719">
    <property type="entry name" value="Prot_kinase_dom"/>
</dbReference>
<evidence type="ECO:0000256" key="5">
    <source>
        <dbReference type="ARBA" id="ARBA00022679"/>
    </source>
</evidence>
<feature type="chain" id="PRO_5043877396" description="non-specific serine/threonine protein kinase" evidence="20">
    <location>
        <begin position="22"/>
        <end position="755"/>
    </location>
</feature>
<keyword evidence="13" id="KW-1015">Disulfide bond</keyword>
<dbReference type="PROSITE" id="PS00107">
    <property type="entry name" value="PROTEIN_KINASE_ATP"/>
    <property type="match status" value="1"/>
</dbReference>
<feature type="binding site" evidence="18">
    <location>
        <position position="503"/>
    </location>
    <ligand>
        <name>ATP</name>
        <dbReference type="ChEBI" id="CHEBI:30616"/>
    </ligand>
</feature>